<feature type="compositionally biased region" description="Low complexity" evidence="1">
    <location>
        <begin position="1"/>
        <end position="17"/>
    </location>
</feature>
<dbReference type="Proteomes" id="UP001175227">
    <property type="component" value="Unassembled WGS sequence"/>
</dbReference>
<sequence>MSQRAASVQRSSSSAHSDTFDQWHPSSDSILNSDSSLAKPTPSAVSIFSSFDQLLSRTSWPEASPKLLYNLIFPYWAHDRHLYHRLLVLVNHEHVSYDDKVEETAWANAFLDVVRRAPPIATTNPSPLPPTTQISPSFPPSIRHPSQQITTEKQVFPQEKSSTAERRNKINKWMAQPRDNEMAPCITLNTKCKAPHQAGPESSKKIKISCANLLPTHLSSLPDTILGMTTGIGEAVPADAIPVGYPQDSRPIGHTRVEKDYGPYIESMGAYWRKDVAGLLSQFVFKNPCDNCVGAKTQCHATEFTVDVEGMPIATGISNFYFFFPLLTCLL</sequence>
<reference evidence="2" key="1">
    <citation type="submission" date="2023-06" db="EMBL/GenBank/DDBJ databases">
        <authorList>
            <consortium name="Lawrence Berkeley National Laboratory"/>
            <person name="Ahrendt S."/>
            <person name="Sahu N."/>
            <person name="Indic B."/>
            <person name="Wong-Bajracharya J."/>
            <person name="Merenyi Z."/>
            <person name="Ke H.-M."/>
            <person name="Monk M."/>
            <person name="Kocsube S."/>
            <person name="Drula E."/>
            <person name="Lipzen A."/>
            <person name="Balint B."/>
            <person name="Henrissat B."/>
            <person name="Andreopoulos B."/>
            <person name="Martin F.M."/>
            <person name="Harder C.B."/>
            <person name="Rigling D."/>
            <person name="Ford K.L."/>
            <person name="Foster G.D."/>
            <person name="Pangilinan J."/>
            <person name="Papanicolaou A."/>
            <person name="Barry K."/>
            <person name="LaButti K."/>
            <person name="Viragh M."/>
            <person name="Koriabine M."/>
            <person name="Yan M."/>
            <person name="Riley R."/>
            <person name="Champramary S."/>
            <person name="Plett K.L."/>
            <person name="Tsai I.J."/>
            <person name="Slot J."/>
            <person name="Sipos G."/>
            <person name="Plett J."/>
            <person name="Nagy L.G."/>
            <person name="Grigoriev I.V."/>
        </authorList>
    </citation>
    <scope>NUCLEOTIDE SEQUENCE</scope>
    <source>
        <strain evidence="2">ICMP 16352</strain>
    </source>
</reference>
<keyword evidence="3" id="KW-1185">Reference proteome</keyword>
<name>A0AA39TTV6_9AGAR</name>
<evidence type="ECO:0000313" key="3">
    <source>
        <dbReference type="Proteomes" id="UP001175227"/>
    </source>
</evidence>
<feature type="region of interest" description="Disordered" evidence="1">
    <location>
        <begin position="1"/>
        <end position="23"/>
    </location>
</feature>
<feature type="compositionally biased region" description="Polar residues" evidence="1">
    <location>
        <begin position="144"/>
        <end position="153"/>
    </location>
</feature>
<proteinExistence type="predicted"/>
<feature type="compositionally biased region" description="Polar residues" evidence="1">
    <location>
        <begin position="121"/>
        <end position="136"/>
    </location>
</feature>
<protein>
    <submittedName>
        <fullName evidence="2">Uncharacterized protein</fullName>
    </submittedName>
</protein>
<comment type="caution">
    <text evidence="2">The sequence shown here is derived from an EMBL/GenBank/DDBJ whole genome shotgun (WGS) entry which is preliminary data.</text>
</comment>
<feature type="region of interest" description="Disordered" evidence="1">
    <location>
        <begin position="121"/>
        <end position="167"/>
    </location>
</feature>
<dbReference type="AlphaFoldDB" id="A0AA39TTV6"/>
<evidence type="ECO:0000256" key="1">
    <source>
        <dbReference type="SAM" id="MobiDB-lite"/>
    </source>
</evidence>
<evidence type="ECO:0000313" key="2">
    <source>
        <dbReference type="EMBL" id="KAK0463379.1"/>
    </source>
</evidence>
<organism evidence="2 3">
    <name type="scientific">Armillaria novae-zelandiae</name>
    <dbReference type="NCBI Taxonomy" id="153914"/>
    <lineage>
        <taxon>Eukaryota</taxon>
        <taxon>Fungi</taxon>
        <taxon>Dikarya</taxon>
        <taxon>Basidiomycota</taxon>
        <taxon>Agaricomycotina</taxon>
        <taxon>Agaricomycetes</taxon>
        <taxon>Agaricomycetidae</taxon>
        <taxon>Agaricales</taxon>
        <taxon>Marasmiineae</taxon>
        <taxon>Physalacriaceae</taxon>
        <taxon>Armillaria</taxon>
    </lineage>
</organism>
<accession>A0AA39TTV6</accession>
<dbReference type="EMBL" id="JAUEPR010000110">
    <property type="protein sequence ID" value="KAK0463379.1"/>
    <property type="molecule type" value="Genomic_DNA"/>
</dbReference>
<gene>
    <name evidence="2" type="ORF">IW261DRAFT_1575732</name>
</gene>